<dbReference type="EnsemblMetazoa" id="ISCW019155-RA">
    <property type="protein sequence ID" value="ISCW019155-PA"/>
    <property type="gene ID" value="ISCW019155"/>
</dbReference>
<evidence type="ECO:0000313" key="1">
    <source>
        <dbReference type="EMBL" id="EEC07091.1"/>
    </source>
</evidence>
<keyword evidence="3" id="KW-1185">Reference proteome</keyword>
<dbReference type="EMBL" id="ABJB010580327">
    <property type="status" value="NOT_ANNOTATED_CDS"/>
    <property type="molecule type" value="Genomic_DNA"/>
</dbReference>
<accession>B7PKG9</accession>
<dbReference type="OrthoDB" id="5227681at2759"/>
<dbReference type="InParanoid" id="B7PKG9"/>
<organism>
    <name type="scientific">Ixodes scapularis</name>
    <name type="common">Black-legged tick</name>
    <name type="synonym">Deer tick</name>
    <dbReference type="NCBI Taxonomy" id="6945"/>
    <lineage>
        <taxon>Eukaryota</taxon>
        <taxon>Metazoa</taxon>
        <taxon>Ecdysozoa</taxon>
        <taxon>Arthropoda</taxon>
        <taxon>Chelicerata</taxon>
        <taxon>Arachnida</taxon>
        <taxon>Acari</taxon>
        <taxon>Parasitiformes</taxon>
        <taxon>Ixodida</taxon>
        <taxon>Ixodoidea</taxon>
        <taxon>Ixodidae</taxon>
        <taxon>Ixodinae</taxon>
        <taxon>Ixodes</taxon>
    </lineage>
</organism>
<dbReference type="PaxDb" id="6945-B7PKG9"/>
<dbReference type="VEuPathDB" id="VectorBase:ISCI019155"/>
<dbReference type="VEuPathDB" id="VectorBase:ISCW019155"/>
<dbReference type="AlphaFoldDB" id="B7PKG9"/>
<name>B7PKG9_IXOSC</name>
<gene>
    <name evidence="1" type="ORF">IscW_ISCW019155</name>
</gene>
<reference evidence="1 3" key="1">
    <citation type="submission" date="2008-03" db="EMBL/GenBank/DDBJ databases">
        <title>Annotation of Ixodes scapularis.</title>
        <authorList>
            <consortium name="Ixodes scapularis Genome Project Consortium"/>
            <person name="Caler E."/>
            <person name="Hannick L.I."/>
            <person name="Bidwell S."/>
            <person name="Joardar V."/>
            <person name="Thiagarajan M."/>
            <person name="Amedeo P."/>
            <person name="Galinsky K.J."/>
            <person name="Schobel S."/>
            <person name="Inman J."/>
            <person name="Hostetler J."/>
            <person name="Miller J."/>
            <person name="Hammond M."/>
            <person name="Megy K."/>
            <person name="Lawson D."/>
            <person name="Kodira C."/>
            <person name="Sutton G."/>
            <person name="Meyer J."/>
            <person name="Hill C.A."/>
            <person name="Birren B."/>
            <person name="Nene V."/>
            <person name="Collins F."/>
            <person name="Alarcon-Chaidez F."/>
            <person name="Wikel S."/>
            <person name="Strausberg R."/>
        </authorList>
    </citation>
    <scope>NUCLEOTIDE SEQUENCE [LARGE SCALE GENOMIC DNA]</scope>
    <source>
        <strain evidence="3">Wikel</strain>
        <strain evidence="1">Wikel colony</strain>
    </source>
</reference>
<dbReference type="VEuPathDB" id="VectorBase:ISCP_020689"/>
<sequence>MHLRSDSAYESADYGRTPKGILRSDCGAVLHSFKCFGGESHCHLRIGSSISVCTPTLHVPSPEGRASSCPLARSVSLMATLKTSASDCSLETLARKKVSFSSSVQIL</sequence>
<dbReference type="Proteomes" id="UP000001555">
    <property type="component" value="Unassembled WGS sequence"/>
</dbReference>
<dbReference type="HOGENOM" id="CLU_2212813_0_0_1"/>
<dbReference type="EMBL" id="DS733388">
    <property type="protein sequence ID" value="EEC07091.1"/>
    <property type="molecule type" value="Genomic_DNA"/>
</dbReference>
<proteinExistence type="predicted"/>
<protein>
    <submittedName>
        <fullName evidence="1 2">Uncharacterized protein</fullName>
    </submittedName>
</protein>
<evidence type="ECO:0000313" key="3">
    <source>
        <dbReference type="Proteomes" id="UP000001555"/>
    </source>
</evidence>
<evidence type="ECO:0000313" key="2">
    <source>
        <dbReference type="EnsemblMetazoa" id="ISCW019155-PA"/>
    </source>
</evidence>
<reference evidence="2" key="2">
    <citation type="submission" date="2020-05" db="UniProtKB">
        <authorList>
            <consortium name="EnsemblMetazoa"/>
        </authorList>
    </citation>
    <scope>IDENTIFICATION</scope>
    <source>
        <strain evidence="2">wikel</strain>
    </source>
</reference>